<evidence type="ECO:0000313" key="3">
    <source>
        <dbReference type="Proteomes" id="UP000019277"/>
    </source>
</evidence>
<reference evidence="2 3" key="1">
    <citation type="journal article" date="2014" name="Genome Announc.">
        <title>Draft Genome Sequence of the Antitrypanosomally Active Sponge-Associated Bacterium Actinokineospora sp. Strain EG49.</title>
        <authorList>
            <person name="Harjes J."/>
            <person name="Ryu T."/>
            <person name="Abdelmohsen U.R."/>
            <person name="Moitinho-Silva L."/>
            <person name="Horn H."/>
            <person name="Ravasi T."/>
            <person name="Hentschel U."/>
        </authorList>
    </citation>
    <scope>NUCLEOTIDE SEQUENCE [LARGE SCALE GENOMIC DNA]</scope>
    <source>
        <strain evidence="2 3">EG49</strain>
    </source>
</reference>
<proteinExistence type="predicted"/>
<gene>
    <name evidence="2" type="ORF">UO65_4698</name>
</gene>
<feature type="compositionally biased region" description="Pro residues" evidence="1">
    <location>
        <begin position="1"/>
        <end position="13"/>
    </location>
</feature>
<organism evidence="2 3">
    <name type="scientific">Actinokineospora spheciospongiae</name>
    <dbReference type="NCBI Taxonomy" id="909613"/>
    <lineage>
        <taxon>Bacteria</taxon>
        <taxon>Bacillati</taxon>
        <taxon>Actinomycetota</taxon>
        <taxon>Actinomycetes</taxon>
        <taxon>Pseudonocardiales</taxon>
        <taxon>Pseudonocardiaceae</taxon>
        <taxon>Actinokineospora</taxon>
    </lineage>
</organism>
<dbReference type="EMBL" id="AYXG01000179">
    <property type="protein sequence ID" value="EWC59989.1"/>
    <property type="molecule type" value="Genomic_DNA"/>
</dbReference>
<comment type="caution">
    <text evidence="2">The sequence shown here is derived from an EMBL/GenBank/DDBJ whole genome shotgun (WGS) entry which is preliminary data.</text>
</comment>
<dbReference type="Proteomes" id="UP000019277">
    <property type="component" value="Unassembled WGS sequence"/>
</dbReference>
<sequence>MSAAPEQPPPPEPGTAGVRPPARMKLTQTKHVGATAHARVFEGGFTFRLAKGDTHVAVFIGVYVEQRRHLVLRDRTWPGPVLDQSQPIAVALPKPKWLDWADTDSLAGFARSAVPVVRARLAGRRTR</sequence>
<accession>W7J1L2</accession>
<evidence type="ECO:0000256" key="1">
    <source>
        <dbReference type="SAM" id="MobiDB-lite"/>
    </source>
</evidence>
<name>W7J1L2_9PSEU</name>
<dbReference type="RefSeq" id="WP_161784500.1">
    <property type="nucleotide sequence ID" value="NZ_AYXG01000179.1"/>
</dbReference>
<keyword evidence="3" id="KW-1185">Reference proteome</keyword>
<protein>
    <submittedName>
        <fullName evidence="2">Uncharacterized protein</fullName>
    </submittedName>
</protein>
<dbReference type="STRING" id="909613.UO65_4698"/>
<evidence type="ECO:0000313" key="2">
    <source>
        <dbReference type="EMBL" id="EWC59989.1"/>
    </source>
</evidence>
<dbReference type="AlphaFoldDB" id="W7J1L2"/>
<feature type="region of interest" description="Disordered" evidence="1">
    <location>
        <begin position="1"/>
        <end position="24"/>
    </location>
</feature>